<feature type="compositionally biased region" description="Basic and acidic residues" evidence="1">
    <location>
        <begin position="354"/>
        <end position="364"/>
    </location>
</feature>
<sequence>MTSYNSQSHEVPMNLYQRGIIDSCFEESQYDEGIALISQLKSPQVRPAASHLRELLYIALYPPEKKQAAIDTSFSPSKIGKQQKFLAFTSTTAASACSLLVYFAITNHPDGVAQALPCYDRSNIDNKGDNFDSLIAKESHCISTAKNCWTILERGFIRRTMAASSPSKKGPRRTNIYMDDDDDLEDTSGVVAEHAWPVLDFLLLLFEHDERRLEAAETLRYSSLLLNQIPAPRGGNGARWEADAPLSIVLYALTQDGNEQRQMMGARLMHLLVNLCSTNLFDFTMFLNSVFNRVYMSAPREFLTLLASLPPTIPVLKFRTAFLHKFISSSAKSSVEHSPSRPKPYARARPIRRARGEPKHEEPTKTQPTSILSQITLSPYTEIRRSMEELQPSNEKVSYSWIRFQLLLSFALYQMQLPIEARDQEWQSLLRSGQFSQQLEKLIPQSEDPETAGYRDILEGAMLPALNV</sequence>
<accession>A0A6A4IL69</accession>
<feature type="region of interest" description="Disordered" evidence="1">
    <location>
        <begin position="333"/>
        <end position="371"/>
    </location>
</feature>
<proteinExistence type="predicted"/>
<name>A0A6A4IL69_9AGAR</name>
<gene>
    <name evidence="2" type="ORF">BT96DRAFT_911864</name>
</gene>
<evidence type="ECO:0000313" key="2">
    <source>
        <dbReference type="EMBL" id="KAE9411236.1"/>
    </source>
</evidence>
<dbReference type="AlphaFoldDB" id="A0A6A4IL69"/>
<organism evidence="2 3">
    <name type="scientific">Gymnopus androsaceus JB14</name>
    <dbReference type="NCBI Taxonomy" id="1447944"/>
    <lineage>
        <taxon>Eukaryota</taxon>
        <taxon>Fungi</taxon>
        <taxon>Dikarya</taxon>
        <taxon>Basidiomycota</taxon>
        <taxon>Agaricomycotina</taxon>
        <taxon>Agaricomycetes</taxon>
        <taxon>Agaricomycetidae</taxon>
        <taxon>Agaricales</taxon>
        <taxon>Marasmiineae</taxon>
        <taxon>Omphalotaceae</taxon>
        <taxon>Gymnopus</taxon>
    </lineage>
</organism>
<evidence type="ECO:0000256" key="1">
    <source>
        <dbReference type="SAM" id="MobiDB-lite"/>
    </source>
</evidence>
<keyword evidence="3" id="KW-1185">Reference proteome</keyword>
<protein>
    <submittedName>
        <fullName evidence="2">Uncharacterized protein</fullName>
    </submittedName>
</protein>
<reference evidence="2" key="1">
    <citation type="journal article" date="2019" name="Environ. Microbiol.">
        <title>Fungal ecological strategies reflected in gene transcription - a case study of two litter decomposers.</title>
        <authorList>
            <person name="Barbi F."/>
            <person name="Kohler A."/>
            <person name="Barry K."/>
            <person name="Baskaran P."/>
            <person name="Daum C."/>
            <person name="Fauchery L."/>
            <person name="Ihrmark K."/>
            <person name="Kuo A."/>
            <person name="LaButti K."/>
            <person name="Lipzen A."/>
            <person name="Morin E."/>
            <person name="Grigoriev I.V."/>
            <person name="Henrissat B."/>
            <person name="Lindahl B."/>
            <person name="Martin F."/>
        </authorList>
    </citation>
    <scope>NUCLEOTIDE SEQUENCE</scope>
    <source>
        <strain evidence="2">JB14</strain>
    </source>
</reference>
<dbReference type="Proteomes" id="UP000799118">
    <property type="component" value="Unassembled WGS sequence"/>
</dbReference>
<dbReference type="EMBL" id="ML769383">
    <property type="protein sequence ID" value="KAE9411236.1"/>
    <property type="molecule type" value="Genomic_DNA"/>
</dbReference>
<feature type="compositionally biased region" description="Basic residues" evidence="1">
    <location>
        <begin position="344"/>
        <end position="353"/>
    </location>
</feature>
<evidence type="ECO:0000313" key="3">
    <source>
        <dbReference type="Proteomes" id="UP000799118"/>
    </source>
</evidence>
<dbReference type="OrthoDB" id="2337158at2759"/>